<evidence type="ECO:0000256" key="1">
    <source>
        <dbReference type="SAM" id="SignalP"/>
    </source>
</evidence>
<proteinExistence type="predicted"/>
<gene>
    <name evidence="2" type="ORF">DAEQUDRAFT_732259</name>
</gene>
<sequence length="129" mass="14302">MRFASFFSIALAVATTSVAVAHPAYDSMLTYYSCVDLSLSARDPAILDLLGREYLGDADFGLSRRGDIDAADLLRREHLTATLFARGGGDHMVSPQRQKVAFDDHALVHHYNPSQRANNHRGLEQLKRT</sequence>
<keyword evidence="3" id="KW-1185">Reference proteome</keyword>
<reference evidence="2 3" key="1">
    <citation type="journal article" date="2016" name="Mol. Biol. Evol.">
        <title>Comparative Genomics of Early-Diverging Mushroom-Forming Fungi Provides Insights into the Origins of Lignocellulose Decay Capabilities.</title>
        <authorList>
            <person name="Nagy L.G."/>
            <person name="Riley R."/>
            <person name="Tritt A."/>
            <person name="Adam C."/>
            <person name="Daum C."/>
            <person name="Floudas D."/>
            <person name="Sun H."/>
            <person name="Yadav J.S."/>
            <person name="Pangilinan J."/>
            <person name="Larsson K.H."/>
            <person name="Matsuura K."/>
            <person name="Barry K."/>
            <person name="Labutti K."/>
            <person name="Kuo R."/>
            <person name="Ohm R.A."/>
            <person name="Bhattacharya S.S."/>
            <person name="Shirouzu T."/>
            <person name="Yoshinaga Y."/>
            <person name="Martin F.M."/>
            <person name="Grigoriev I.V."/>
            <person name="Hibbett D.S."/>
        </authorList>
    </citation>
    <scope>NUCLEOTIDE SEQUENCE [LARGE SCALE GENOMIC DNA]</scope>
    <source>
        <strain evidence="2 3">L-15889</strain>
    </source>
</reference>
<evidence type="ECO:0000313" key="2">
    <source>
        <dbReference type="EMBL" id="KZT64712.1"/>
    </source>
</evidence>
<dbReference type="EMBL" id="KV429120">
    <property type="protein sequence ID" value="KZT64712.1"/>
    <property type="molecule type" value="Genomic_DNA"/>
</dbReference>
<protein>
    <submittedName>
        <fullName evidence="2">Uncharacterized protein</fullName>
    </submittedName>
</protein>
<dbReference type="AlphaFoldDB" id="A0A165LQ47"/>
<evidence type="ECO:0000313" key="3">
    <source>
        <dbReference type="Proteomes" id="UP000076727"/>
    </source>
</evidence>
<feature type="signal peptide" evidence="1">
    <location>
        <begin position="1"/>
        <end position="21"/>
    </location>
</feature>
<accession>A0A165LQ47</accession>
<keyword evidence="1" id="KW-0732">Signal</keyword>
<organism evidence="2 3">
    <name type="scientific">Daedalea quercina L-15889</name>
    <dbReference type="NCBI Taxonomy" id="1314783"/>
    <lineage>
        <taxon>Eukaryota</taxon>
        <taxon>Fungi</taxon>
        <taxon>Dikarya</taxon>
        <taxon>Basidiomycota</taxon>
        <taxon>Agaricomycotina</taxon>
        <taxon>Agaricomycetes</taxon>
        <taxon>Polyporales</taxon>
        <taxon>Fomitopsis</taxon>
    </lineage>
</organism>
<feature type="chain" id="PRO_5007861953" evidence="1">
    <location>
        <begin position="22"/>
        <end position="129"/>
    </location>
</feature>
<name>A0A165LQ47_9APHY</name>
<dbReference type="Proteomes" id="UP000076727">
    <property type="component" value="Unassembled WGS sequence"/>
</dbReference>